<feature type="compositionally biased region" description="Polar residues" evidence="1">
    <location>
        <begin position="224"/>
        <end position="241"/>
    </location>
</feature>
<keyword evidence="2" id="KW-0472">Membrane</keyword>
<sequence>MSSSYGLRINIWQKYQGANCYNKYSIYKDEIEKEIDNYYKITNGNFYSQWYKLNKNINDKNNEIKNCAQRNGLSLDLLEDDKIKSFSALCINKSACRTKPSPPVKKHAALQSGAKGPCKEGNSCQRKNTRIKSPKAKPQSLLPKESSNTISSPNPKTKNLVQEHPERKESEQPSVPSQSHQDPKHRGSRVQTEAGSSESLGIHYNAKSELEQASAQPASLSAPVTTTELSTHQISDSPRSNASEESDASSPPEEIDLKGSNHQSGISASQTSDDKQNNLISIKGITEGNQGPNNQTVRVEIKDGLSTPGNVLHSTEVGGENPARTSTGDVSSSSTDTTCADTDKAIISREGICDKTSIDTPTNRETSGDEVVPDGFVGSEGAAAAGVRSAEKGNEIDTNNGNILDTLSEFFHGIPNNPQIIKTSAPVGIALLLGLLFKFTPLWRVLTKKNRKKGASINEELNSVLQEPSIIDDERSIPFSYGAFEYSSFDQNAY</sequence>
<keyword evidence="2" id="KW-0812">Transmembrane</keyword>
<dbReference type="VEuPathDB" id="PlasmoDB:PVW1_060036200"/>
<feature type="region of interest" description="Disordered" evidence="1">
    <location>
        <begin position="355"/>
        <end position="376"/>
    </location>
</feature>
<feature type="compositionally biased region" description="Low complexity" evidence="1">
    <location>
        <begin position="212"/>
        <end position="223"/>
    </location>
</feature>
<dbReference type="VEuPathDB" id="PlasmoDB:PVX_013120"/>
<evidence type="ECO:0000256" key="1">
    <source>
        <dbReference type="SAM" id="MobiDB-lite"/>
    </source>
</evidence>
<feature type="compositionally biased region" description="Basic and acidic residues" evidence="1">
    <location>
        <begin position="161"/>
        <end position="171"/>
    </location>
</feature>
<keyword evidence="2" id="KW-1133">Transmembrane helix</keyword>
<reference evidence="3" key="1">
    <citation type="submission" date="2016-07" db="EMBL/GenBank/DDBJ databases">
        <authorList>
            <consortium name="Pathogen Informatics"/>
        </authorList>
    </citation>
    <scope>NUCLEOTIDE SEQUENCE</scope>
</reference>
<feature type="transmembrane region" description="Helical" evidence="2">
    <location>
        <begin position="425"/>
        <end position="446"/>
    </location>
</feature>
<evidence type="ECO:0000313" key="3">
    <source>
        <dbReference type="EMBL" id="VVA00126.1"/>
    </source>
</evidence>
<dbReference type="AlphaFoldDB" id="A0A565A739"/>
<feature type="region of interest" description="Disordered" evidence="1">
    <location>
        <begin position="305"/>
        <end position="338"/>
    </location>
</feature>
<dbReference type="VEuPathDB" id="PlasmoDB:PVPAM_040006700"/>
<dbReference type="VEuPathDB" id="PlasmoDB:PVP01_0008380"/>
<proteinExistence type="predicted"/>
<feature type="region of interest" description="Disordered" evidence="1">
    <location>
        <begin position="211"/>
        <end position="277"/>
    </location>
</feature>
<feature type="compositionally biased region" description="Polar residues" evidence="1">
    <location>
        <begin position="145"/>
        <end position="160"/>
    </location>
</feature>
<dbReference type="Proteomes" id="UP000220605">
    <property type="component" value="Unassembled WGS sequence"/>
</dbReference>
<accession>A0A565A739</accession>
<evidence type="ECO:0000256" key="2">
    <source>
        <dbReference type="SAM" id="Phobius"/>
    </source>
</evidence>
<protein>
    <submittedName>
        <fullName evidence="3">VIR protein</fullName>
    </submittedName>
</protein>
<dbReference type="EMBL" id="FLZR02000037">
    <property type="protein sequence ID" value="VVA00126.1"/>
    <property type="molecule type" value="Genomic_DNA"/>
</dbReference>
<name>A0A565A739_PLAVI</name>
<organism evidence="3">
    <name type="scientific">Plasmodium vivax</name>
    <name type="common">malaria parasite P. vivax</name>
    <dbReference type="NCBI Taxonomy" id="5855"/>
    <lineage>
        <taxon>Eukaryota</taxon>
        <taxon>Sar</taxon>
        <taxon>Alveolata</taxon>
        <taxon>Apicomplexa</taxon>
        <taxon>Aconoidasida</taxon>
        <taxon>Haemosporida</taxon>
        <taxon>Plasmodiidae</taxon>
        <taxon>Plasmodium</taxon>
        <taxon>Plasmodium (Plasmodium)</taxon>
    </lineage>
</organism>
<feature type="compositionally biased region" description="Polar residues" evidence="1">
    <location>
        <begin position="260"/>
        <end position="271"/>
    </location>
</feature>
<gene>
    <name evidence="3" type="ORF">PVP01_0008380</name>
</gene>
<feature type="region of interest" description="Disordered" evidence="1">
    <location>
        <begin position="98"/>
        <end position="197"/>
    </location>
</feature>
<feature type="compositionally biased region" description="Low complexity" evidence="1">
    <location>
        <begin position="325"/>
        <end position="338"/>
    </location>
</feature>